<name>Q46ML1_CUPPJ</name>
<evidence type="ECO:0000313" key="1">
    <source>
        <dbReference type="EMBL" id="AAZ65616.1"/>
    </source>
</evidence>
<dbReference type="GO" id="GO:0003824">
    <property type="term" value="F:catalytic activity"/>
    <property type="evidence" value="ECO:0007669"/>
    <property type="project" value="InterPro"/>
</dbReference>
<organism evidence="1">
    <name type="scientific">Cupriavidus pinatubonensis (strain JMP 134 / LMG 1197)</name>
    <name type="common">Cupriavidus necator (strain JMP 134)</name>
    <dbReference type="NCBI Taxonomy" id="264198"/>
    <lineage>
        <taxon>Bacteria</taxon>
        <taxon>Pseudomonadati</taxon>
        <taxon>Pseudomonadota</taxon>
        <taxon>Betaproteobacteria</taxon>
        <taxon>Burkholderiales</taxon>
        <taxon>Burkholderiaceae</taxon>
        <taxon>Cupriavidus</taxon>
    </lineage>
</organism>
<dbReference type="eggNOG" id="COG0179">
    <property type="taxonomic scope" value="Bacteria"/>
</dbReference>
<gene>
    <name evidence="1" type="ordered locus">Reut_C6313</name>
</gene>
<dbReference type="EMBL" id="CP000092">
    <property type="protein sequence ID" value="AAZ65616.1"/>
    <property type="molecule type" value="Genomic_DNA"/>
</dbReference>
<reference evidence="1" key="1">
    <citation type="submission" date="2005-08" db="EMBL/GenBank/DDBJ databases">
        <title>Complete sequence of a megaplasmid of Ralstonia eutropha JMP134.</title>
        <authorList>
            <person name="Copeland A."/>
            <person name="Lucas S."/>
            <person name="Lapidus A."/>
            <person name="Barry K."/>
            <person name="Detter J.C."/>
            <person name="Glavina T."/>
            <person name="Hammon N."/>
            <person name="Israni S."/>
            <person name="Pitluck S."/>
            <person name="Goltsman E."/>
            <person name="Martinez M."/>
            <person name="Vergez L."/>
            <person name="Larimer F."/>
            <person name="Land M."/>
            <person name="Lykidis A."/>
            <person name="Richardson P."/>
        </authorList>
    </citation>
    <scope>NUCLEOTIDE SEQUENCE [LARGE SCALE GENOMIC DNA]</scope>
    <source>
        <strain evidence="1">JMP134</strain>
        <plasmid evidence="1">megaplasmid</plasmid>
    </source>
</reference>
<dbReference type="Pfam" id="PF11010">
    <property type="entry name" value="DUF2848"/>
    <property type="match status" value="1"/>
</dbReference>
<dbReference type="InterPro" id="IPR021269">
    <property type="entry name" value="DUF2848"/>
</dbReference>
<keyword evidence="1" id="KW-0614">Plasmid</keyword>
<protein>
    <recommendedName>
        <fullName evidence="2">DUF2848 domain-containing protein</fullName>
    </recommendedName>
</protein>
<sequence length="232" mass="25681">MTSGRTKWRFADATDDESSVEVDVANLVIAGWTGRDPQAMEAHIAELEKLGVPRPKSTPIFYRGSASLLTQADEVQIVGNSSSGEVEPVVISNENGLWLGVGSDHTDRKVETIGVTISKQLCAKPLANRVWQFDTVESHWDQLIVRSWVTREGQRQLYQEGSLKSMRHPRDLIRLYGGEGFALPPGTVMFCGTIAVHGEIAPADVFEMEIEDPVLKRRITHSYRPTELPIAG</sequence>
<dbReference type="Gene3D" id="3.90.850.10">
    <property type="entry name" value="Fumarylacetoacetase-like, C-terminal domain"/>
    <property type="match status" value="1"/>
</dbReference>
<dbReference type="KEGG" id="reu:Reut_C6313"/>
<dbReference type="InterPro" id="IPR036663">
    <property type="entry name" value="Fumarylacetoacetase_C_sf"/>
</dbReference>
<dbReference type="SUPFAM" id="SSF56529">
    <property type="entry name" value="FAH"/>
    <property type="match status" value="1"/>
</dbReference>
<dbReference type="OrthoDB" id="9792678at2"/>
<dbReference type="AlphaFoldDB" id="Q46ML1"/>
<geneLocation type="plasmid" evidence="1">
    <name>megaplasmid</name>
</geneLocation>
<evidence type="ECO:0008006" key="2">
    <source>
        <dbReference type="Google" id="ProtNLM"/>
    </source>
</evidence>
<accession>Q46ML1</accession>
<proteinExistence type="predicted"/>
<dbReference type="HOGENOM" id="CLU_074521_0_0_4"/>